<dbReference type="Pfam" id="PF08914">
    <property type="entry name" value="Myb_Rap1"/>
    <property type="match status" value="1"/>
</dbReference>
<sequence length="702" mass="78227">MACTKSLRHRFTKADQDELGLFLATRAGNRSGNTIYQQFAETHTNHPWQAWRDHYRHNTPLMNAVIRRKRRESLAQIDQQPGVNDQNDKDGSESPTEEIVVISQRTPKTRKGKEKATASVVELASDSDSLDSVGNEPSSSTLKEFVLHRIPNDRQDPSKTGECVTDQAFSSQIGKIHPNSSVQLITMSREEEQTFLDFISAYPEGDFRRSSPLYEKYHLQASNFSAEEYRTYHLAHQQKLHHKRPASRDPEEIARAKVTKLDPLPVNGARLPLHPASSSIGLDDQTTLVVNGRENEVAKESIDDTAQECDTLSVSTGSSDDLELDYILTCPDHSEVARDLNISRELFCSLLKLQEDVFQPLDLDGSAPAQDSRPGTSEHSHPSLSVMQDVHESVPIIAEKVQDSSSSIEQEPQSPPVIQERLQESRLLVSPQSRSVTKDVRETIPIIAEKVQDSSSSIEREPESPPVIQEHVQESQHLASPQSHLVTQNAHESIPIISEKVQDSSSIEHEPESPLVTQEHLQGSRLLVPEPSQAKSLLAINEQEETSASTSTKTSSTPTKNSVSTSGKTSRSSSFKPAQPPTSVQEALDLLAVFLDDFAGYYSPAEAVQLFHQCGDWALMFEVATLKRLEQELQDGSNAQDDLSESAIDVDYKLRIQALVWTPDEDRLILQSDPPQEKLRELLDKKGQQAIDNRKVFLLSSD</sequence>
<feature type="region of interest" description="Disordered" evidence="6">
    <location>
        <begin position="74"/>
        <end position="99"/>
    </location>
</feature>
<dbReference type="PANTHER" id="PTHR16466">
    <property type="entry name" value="TELOMERE REPEAT-BINDING FACTOR 2-INTERACTING PROTEIN 1"/>
    <property type="match status" value="1"/>
</dbReference>
<dbReference type="Proteomes" id="UP000235392">
    <property type="component" value="Unassembled WGS sequence"/>
</dbReference>
<feature type="compositionally biased region" description="Polar residues" evidence="6">
    <location>
        <begin position="76"/>
        <end position="85"/>
    </location>
</feature>
<dbReference type="EMBL" id="PGCJ01000124">
    <property type="protein sequence ID" value="PLW45854.1"/>
    <property type="molecule type" value="Genomic_DNA"/>
</dbReference>
<dbReference type="Gene3D" id="1.10.10.2170">
    <property type="match status" value="1"/>
</dbReference>
<dbReference type="InterPro" id="IPR015010">
    <property type="entry name" value="TERF2IP_Myb"/>
</dbReference>
<comment type="function">
    <text evidence="5">Involved in the regulation of telomere length, clustering and has a specific role in telomere position effect (TPE).</text>
</comment>
<dbReference type="Gene3D" id="1.10.10.60">
    <property type="entry name" value="Homeodomain-like"/>
    <property type="match status" value="1"/>
</dbReference>
<evidence type="ECO:0000313" key="8">
    <source>
        <dbReference type="EMBL" id="PLW14207.1"/>
    </source>
</evidence>
<evidence type="ECO:0000313" key="11">
    <source>
        <dbReference type="Proteomes" id="UP000235388"/>
    </source>
</evidence>
<dbReference type="OrthoDB" id="2507508at2759"/>
<evidence type="ECO:0000313" key="9">
    <source>
        <dbReference type="EMBL" id="PLW44620.1"/>
    </source>
</evidence>
<keyword evidence="3 5" id="KW-0779">Telomere</keyword>
<reference evidence="11 12" key="1">
    <citation type="submission" date="2017-11" db="EMBL/GenBank/DDBJ databases">
        <title>De novo assembly and phasing of dikaryotic genomes from two isolates of Puccinia coronata f. sp. avenae, the causal agent of oat crown rust.</title>
        <authorList>
            <person name="Miller M.E."/>
            <person name="Zhang Y."/>
            <person name="Omidvar V."/>
            <person name="Sperschneider J."/>
            <person name="Schwessinger B."/>
            <person name="Raley C."/>
            <person name="Palmer J.M."/>
            <person name="Garnica D."/>
            <person name="Upadhyaya N."/>
            <person name="Rathjen J."/>
            <person name="Taylor J.M."/>
            <person name="Park R.F."/>
            <person name="Dodds P.N."/>
            <person name="Hirsch C.D."/>
            <person name="Kianian S.F."/>
            <person name="Figueroa M."/>
        </authorList>
    </citation>
    <scope>NUCLEOTIDE SEQUENCE [LARGE SCALE GENOMIC DNA]</scope>
    <source>
        <strain evidence="8">12NC29</strain>
        <strain evidence="9">12SD80</strain>
    </source>
</reference>
<dbReference type="InterPro" id="IPR038104">
    <property type="entry name" value="Rap1_C_sf"/>
</dbReference>
<organism evidence="8 11">
    <name type="scientific">Puccinia coronata f. sp. avenae</name>
    <dbReference type="NCBI Taxonomy" id="200324"/>
    <lineage>
        <taxon>Eukaryota</taxon>
        <taxon>Fungi</taxon>
        <taxon>Dikarya</taxon>
        <taxon>Basidiomycota</taxon>
        <taxon>Pucciniomycotina</taxon>
        <taxon>Pucciniomycetes</taxon>
        <taxon>Pucciniales</taxon>
        <taxon>Pucciniaceae</taxon>
        <taxon>Puccinia</taxon>
    </lineage>
</organism>
<evidence type="ECO:0000313" key="10">
    <source>
        <dbReference type="EMBL" id="PLW45854.1"/>
    </source>
</evidence>
<feature type="region of interest" description="Disordered" evidence="6">
    <location>
        <begin position="542"/>
        <end position="581"/>
    </location>
</feature>
<dbReference type="SUPFAM" id="SSF46689">
    <property type="entry name" value="Homeodomain-like"/>
    <property type="match status" value="1"/>
</dbReference>
<dbReference type="GO" id="GO:0031848">
    <property type="term" value="P:protection from non-homologous end joining at telomere"/>
    <property type="evidence" value="ECO:0007669"/>
    <property type="project" value="TreeGrafter"/>
</dbReference>
<proteinExistence type="inferred from homology"/>
<comment type="subunit">
    <text evidence="5">Homodimer.</text>
</comment>
<accession>A0A2N5SLT8</accession>
<comment type="caution">
    <text evidence="8">The sequence shown here is derived from an EMBL/GenBank/DDBJ whole genome shotgun (WGS) entry which is preliminary data.</text>
</comment>
<dbReference type="EMBL" id="PGCJ01000927">
    <property type="protein sequence ID" value="PLW14207.1"/>
    <property type="molecule type" value="Genomic_DNA"/>
</dbReference>
<evidence type="ECO:0000256" key="3">
    <source>
        <dbReference type="ARBA" id="ARBA00022895"/>
    </source>
</evidence>
<dbReference type="GO" id="GO:0010833">
    <property type="term" value="P:telomere maintenance via telomere lengthening"/>
    <property type="evidence" value="ECO:0007669"/>
    <property type="project" value="UniProtKB-UniRule"/>
</dbReference>
<evidence type="ECO:0000256" key="4">
    <source>
        <dbReference type="ARBA" id="ARBA00023242"/>
    </source>
</evidence>
<dbReference type="EMBL" id="PGCI01000056">
    <property type="protein sequence ID" value="PLW44620.1"/>
    <property type="molecule type" value="Genomic_DNA"/>
</dbReference>
<keyword evidence="2 5" id="KW-0158">Chromosome</keyword>
<keyword evidence="11" id="KW-1185">Reference proteome</keyword>
<evidence type="ECO:0000313" key="12">
    <source>
        <dbReference type="Proteomes" id="UP000235392"/>
    </source>
</evidence>
<dbReference type="GO" id="GO:0042162">
    <property type="term" value="F:telomeric DNA binding"/>
    <property type="evidence" value="ECO:0007669"/>
    <property type="project" value="TreeGrafter"/>
</dbReference>
<feature type="region of interest" description="Disordered" evidence="6">
    <location>
        <begin position="362"/>
        <end position="385"/>
    </location>
</feature>
<dbReference type="Proteomes" id="UP000235388">
    <property type="component" value="Unassembled WGS sequence"/>
</dbReference>
<dbReference type="InterPro" id="IPR039595">
    <property type="entry name" value="TE2IP/Rap1"/>
</dbReference>
<gene>
    <name evidence="10" type="ORF">PCANC_10098</name>
    <name evidence="8" type="ORF">PCANC_17845</name>
    <name evidence="9" type="ORF">PCASD_05164</name>
</gene>
<evidence type="ECO:0000256" key="1">
    <source>
        <dbReference type="ARBA" id="ARBA00010467"/>
    </source>
</evidence>
<feature type="compositionally biased region" description="Low complexity" evidence="6">
    <location>
        <begin position="546"/>
        <end position="574"/>
    </location>
</feature>
<feature type="region of interest" description="Disordered" evidence="6">
    <location>
        <begin position="501"/>
        <end position="520"/>
    </location>
</feature>
<dbReference type="CDD" id="cd11655">
    <property type="entry name" value="rap1_myb-like"/>
    <property type="match status" value="1"/>
</dbReference>
<name>A0A2N5SLT8_9BASI</name>
<dbReference type="GO" id="GO:0070187">
    <property type="term" value="C:shelterin complex"/>
    <property type="evidence" value="ECO:0007669"/>
    <property type="project" value="TreeGrafter"/>
</dbReference>
<evidence type="ECO:0000256" key="5">
    <source>
        <dbReference type="RuleBase" id="RU367107"/>
    </source>
</evidence>
<evidence type="ECO:0000256" key="2">
    <source>
        <dbReference type="ARBA" id="ARBA00022454"/>
    </source>
</evidence>
<comment type="subcellular location">
    <subcellularLocation>
        <location evidence="5">Nucleus</location>
    </subcellularLocation>
    <subcellularLocation>
        <location evidence="5">Chromosome</location>
        <location evidence="5">Telomere</location>
    </subcellularLocation>
</comment>
<dbReference type="PANTHER" id="PTHR16466:SF6">
    <property type="entry name" value="TELOMERIC REPEAT-BINDING FACTOR 2-INTERACTING PROTEIN 1"/>
    <property type="match status" value="1"/>
</dbReference>
<evidence type="ECO:0000259" key="7">
    <source>
        <dbReference type="Pfam" id="PF08914"/>
    </source>
</evidence>
<dbReference type="InterPro" id="IPR009057">
    <property type="entry name" value="Homeodomain-like_sf"/>
</dbReference>
<dbReference type="AlphaFoldDB" id="A0A2N5SLT8"/>
<feature type="compositionally biased region" description="Basic and acidic residues" evidence="6">
    <location>
        <begin position="501"/>
        <end position="512"/>
    </location>
</feature>
<evidence type="ECO:0000256" key="6">
    <source>
        <dbReference type="SAM" id="MobiDB-lite"/>
    </source>
</evidence>
<dbReference type="STRING" id="200324.A0A2N5SLT8"/>
<feature type="domain" description="TERF2-interacting telomeric protein 1 Myb" evidence="7">
    <location>
        <begin position="11"/>
        <end position="57"/>
    </location>
</feature>
<keyword evidence="4 5" id="KW-0539">Nucleus</keyword>
<comment type="similarity">
    <text evidence="1 5">Belongs to the RAP1 family.</text>
</comment>
<protein>
    <recommendedName>
        <fullName evidence="5">DNA-binding protein RAP1</fullName>
    </recommendedName>
</protein>